<dbReference type="AlphaFoldDB" id="A0A0B6ZT54"/>
<dbReference type="EMBL" id="HACG01024903">
    <property type="protein sequence ID" value="CEK71768.1"/>
    <property type="molecule type" value="Transcribed_RNA"/>
</dbReference>
<feature type="non-terminal residue" evidence="1">
    <location>
        <position position="1"/>
    </location>
</feature>
<organism evidence="1">
    <name type="scientific">Arion vulgaris</name>
    <dbReference type="NCBI Taxonomy" id="1028688"/>
    <lineage>
        <taxon>Eukaryota</taxon>
        <taxon>Metazoa</taxon>
        <taxon>Spiralia</taxon>
        <taxon>Lophotrochozoa</taxon>
        <taxon>Mollusca</taxon>
        <taxon>Gastropoda</taxon>
        <taxon>Heterobranchia</taxon>
        <taxon>Euthyneura</taxon>
        <taxon>Panpulmonata</taxon>
        <taxon>Eupulmonata</taxon>
        <taxon>Stylommatophora</taxon>
        <taxon>Helicina</taxon>
        <taxon>Arionoidea</taxon>
        <taxon>Arionidae</taxon>
        <taxon>Arion</taxon>
    </lineage>
</organism>
<proteinExistence type="predicted"/>
<feature type="non-terminal residue" evidence="1">
    <location>
        <position position="142"/>
    </location>
</feature>
<reference evidence="1" key="1">
    <citation type="submission" date="2014-12" db="EMBL/GenBank/DDBJ databases">
        <title>Insight into the proteome of Arion vulgaris.</title>
        <authorList>
            <person name="Aradska J."/>
            <person name="Bulat T."/>
            <person name="Smidak R."/>
            <person name="Sarate P."/>
            <person name="Gangsoo J."/>
            <person name="Sialana F."/>
            <person name="Bilban M."/>
            <person name="Lubec G."/>
        </authorList>
    </citation>
    <scope>NUCLEOTIDE SEQUENCE</scope>
    <source>
        <tissue evidence="1">Skin</tissue>
    </source>
</reference>
<name>A0A0B6ZT54_9EUPU</name>
<gene>
    <name evidence="1" type="primary">ORF79754</name>
</gene>
<dbReference type="Gene3D" id="3.50.30.30">
    <property type="match status" value="1"/>
</dbReference>
<evidence type="ECO:0000313" key="1">
    <source>
        <dbReference type="EMBL" id="CEK71768.1"/>
    </source>
</evidence>
<accession>A0A0B6ZT54</accession>
<sequence>VSYVQANEVTVEIFEKSSHRGSKRYQIDQDVRLSSSNLDFTNRINQKNGNKQEFLYKLRGRYMPVGSSNDVEGRVHLLSIDNCGKEDDHGFARLPQDWVGVIHYTAETDGNAGDGSNGDCPLVMDRVRKALMFGASATRSEE</sequence>
<protein>
    <submittedName>
        <fullName evidence="1">Uncharacterized protein</fullName>
    </submittedName>
</protein>